<evidence type="ECO:0000313" key="2">
    <source>
        <dbReference type="Proteomes" id="UP000663860"/>
    </source>
</evidence>
<proteinExistence type="predicted"/>
<reference evidence="1" key="1">
    <citation type="submission" date="2021-02" db="EMBL/GenBank/DDBJ databases">
        <authorList>
            <person name="Nowell W R."/>
        </authorList>
    </citation>
    <scope>NUCLEOTIDE SEQUENCE</scope>
</reference>
<name>A0A815CK61_9BILA</name>
<dbReference type="EMBL" id="CAJNOE010000599">
    <property type="protein sequence ID" value="CAF1284767.1"/>
    <property type="molecule type" value="Genomic_DNA"/>
</dbReference>
<dbReference type="AlphaFoldDB" id="A0A815CK61"/>
<accession>A0A815CK61</accession>
<comment type="caution">
    <text evidence="1">The sequence shown here is derived from an EMBL/GenBank/DDBJ whole genome shotgun (WGS) entry which is preliminary data.</text>
</comment>
<evidence type="ECO:0000313" key="1">
    <source>
        <dbReference type="EMBL" id="CAF1284767.1"/>
    </source>
</evidence>
<sequence>MAYQLLFFLFKSKNIYLDSNLIIYYSRRLHCNPLFCFYFHTICNSLDKVSLSLLLLTTSIHCQYSIETLLDDLRQQIFQYIQPNLYQKKLSMFRLILLCQLRIEAIDSFLKSNAIRKSQTEKQKLH</sequence>
<dbReference type="Proteomes" id="UP000663860">
    <property type="component" value="Unassembled WGS sequence"/>
</dbReference>
<gene>
    <name evidence="1" type="ORF">IZO911_LOCUS33172</name>
</gene>
<organism evidence="1 2">
    <name type="scientific">Adineta steineri</name>
    <dbReference type="NCBI Taxonomy" id="433720"/>
    <lineage>
        <taxon>Eukaryota</taxon>
        <taxon>Metazoa</taxon>
        <taxon>Spiralia</taxon>
        <taxon>Gnathifera</taxon>
        <taxon>Rotifera</taxon>
        <taxon>Eurotatoria</taxon>
        <taxon>Bdelloidea</taxon>
        <taxon>Adinetida</taxon>
        <taxon>Adinetidae</taxon>
        <taxon>Adineta</taxon>
    </lineage>
</organism>
<protein>
    <submittedName>
        <fullName evidence="1">Uncharacterized protein</fullName>
    </submittedName>
</protein>